<organism evidence="1 2">
    <name type="scientific">Penicillium decumbens</name>
    <dbReference type="NCBI Taxonomy" id="69771"/>
    <lineage>
        <taxon>Eukaryota</taxon>
        <taxon>Fungi</taxon>
        <taxon>Dikarya</taxon>
        <taxon>Ascomycota</taxon>
        <taxon>Pezizomycotina</taxon>
        <taxon>Eurotiomycetes</taxon>
        <taxon>Eurotiomycetidae</taxon>
        <taxon>Eurotiales</taxon>
        <taxon>Aspergillaceae</taxon>
        <taxon>Penicillium</taxon>
    </lineage>
</organism>
<evidence type="ECO:0000313" key="2">
    <source>
        <dbReference type="Proteomes" id="UP000191522"/>
    </source>
</evidence>
<sequence length="250" mass="28710">MSQKTMKNSVHLHEVLKEVLISLAGTGPPRTHLCKDQLSADPVMSRLNLLEEFIDNDCSPITSNGESGTAQCDHSCEEHEGDSQMADEIDRGRPICTTQEDSASFKKWESTQQFAKVVKTYLKYLFGFSWDKEACKYKIAEPVEISSGLDDYAEYAFVVRERVERNSEEVMPYIDIKSEDLRDNLREVLYGIKAISLMEDKPSIEQNILFHFLPELDKYAENMNNSECEFLRQHLRLLIDHLKQAYLATS</sequence>
<comment type="caution">
    <text evidence="1">The sequence shown here is derived from an EMBL/GenBank/DDBJ whole genome shotgun (WGS) entry which is preliminary data.</text>
</comment>
<dbReference type="AlphaFoldDB" id="A0A1V6P6Q8"/>
<dbReference type="Proteomes" id="UP000191522">
    <property type="component" value="Unassembled WGS sequence"/>
</dbReference>
<proteinExistence type="predicted"/>
<dbReference type="OrthoDB" id="4187177at2759"/>
<accession>A0A1V6P6Q8</accession>
<dbReference type="STRING" id="69771.A0A1V6P6Q8"/>
<name>A0A1V6P6Q8_PENDC</name>
<protein>
    <submittedName>
        <fullName evidence="1">Uncharacterized protein</fullName>
    </submittedName>
</protein>
<evidence type="ECO:0000313" key="1">
    <source>
        <dbReference type="EMBL" id="OQD72457.1"/>
    </source>
</evidence>
<dbReference type="EMBL" id="MDYL01000021">
    <property type="protein sequence ID" value="OQD72457.1"/>
    <property type="molecule type" value="Genomic_DNA"/>
</dbReference>
<keyword evidence="2" id="KW-1185">Reference proteome</keyword>
<reference evidence="2" key="1">
    <citation type="journal article" date="2017" name="Nat. Microbiol.">
        <title>Global analysis of biosynthetic gene clusters reveals vast potential of secondary metabolite production in Penicillium species.</title>
        <authorList>
            <person name="Nielsen J.C."/>
            <person name="Grijseels S."/>
            <person name="Prigent S."/>
            <person name="Ji B."/>
            <person name="Dainat J."/>
            <person name="Nielsen K.F."/>
            <person name="Frisvad J.C."/>
            <person name="Workman M."/>
            <person name="Nielsen J."/>
        </authorList>
    </citation>
    <scope>NUCLEOTIDE SEQUENCE [LARGE SCALE GENOMIC DNA]</scope>
    <source>
        <strain evidence="2">IBT 11843</strain>
    </source>
</reference>
<gene>
    <name evidence="1" type="ORF">PENDEC_c021G01998</name>
</gene>